<dbReference type="CDD" id="cd01671">
    <property type="entry name" value="CARD"/>
    <property type="match status" value="1"/>
</dbReference>
<keyword evidence="2" id="KW-1185">Reference proteome</keyword>
<proteinExistence type="predicted"/>
<dbReference type="Pfam" id="PF00619">
    <property type="entry name" value="CARD"/>
    <property type="match status" value="1"/>
</dbReference>
<dbReference type="AlphaFoldDB" id="A0A7D9DN84"/>
<feature type="non-terminal residue" evidence="1">
    <location>
        <position position="100"/>
    </location>
</feature>
<dbReference type="GO" id="GO:0070513">
    <property type="term" value="F:death domain binding"/>
    <property type="evidence" value="ECO:0007669"/>
    <property type="project" value="InterPro"/>
</dbReference>
<sequence length="100" mass="11544">MDSSMANEDYRELLEAKRFSIIQHLQIDRSFVFDYLRHNGVLDSEDCELIQSERTTSLKIGKFVDVLGRKGPQAYQYLLESLQLENPALYEKLTGKEADA</sequence>
<dbReference type="Proteomes" id="UP001152795">
    <property type="component" value="Unassembled WGS sequence"/>
</dbReference>
<dbReference type="PANTHER" id="PTHR15034:SF5">
    <property type="entry name" value="DEATH DOMAIN-CONTAINING PROTEIN CRADD"/>
    <property type="match status" value="1"/>
</dbReference>
<protein>
    <submittedName>
        <fullName evidence="1">Caspase recruitment domain-containing 11-like</fullName>
    </submittedName>
</protein>
<reference evidence="1" key="1">
    <citation type="submission" date="2020-04" db="EMBL/GenBank/DDBJ databases">
        <authorList>
            <person name="Alioto T."/>
            <person name="Alioto T."/>
            <person name="Gomez Garrido J."/>
        </authorList>
    </citation>
    <scope>NUCLEOTIDE SEQUENCE</scope>
    <source>
        <strain evidence="1">A484AB</strain>
    </source>
</reference>
<dbReference type="GO" id="GO:0002020">
    <property type="term" value="F:protease binding"/>
    <property type="evidence" value="ECO:0007669"/>
    <property type="project" value="InterPro"/>
</dbReference>
<evidence type="ECO:0000313" key="1">
    <source>
        <dbReference type="EMBL" id="CAB3989389.1"/>
    </source>
</evidence>
<organism evidence="1 2">
    <name type="scientific">Paramuricea clavata</name>
    <name type="common">Red gorgonian</name>
    <name type="synonym">Violescent sea-whip</name>
    <dbReference type="NCBI Taxonomy" id="317549"/>
    <lineage>
        <taxon>Eukaryota</taxon>
        <taxon>Metazoa</taxon>
        <taxon>Cnidaria</taxon>
        <taxon>Anthozoa</taxon>
        <taxon>Octocorallia</taxon>
        <taxon>Malacalcyonacea</taxon>
        <taxon>Plexauridae</taxon>
        <taxon>Paramuricea</taxon>
    </lineage>
</organism>
<dbReference type="OrthoDB" id="5979351at2759"/>
<dbReference type="InterPro" id="IPR037939">
    <property type="entry name" value="CRADD"/>
</dbReference>
<evidence type="ECO:0000313" key="2">
    <source>
        <dbReference type="Proteomes" id="UP001152795"/>
    </source>
</evidence>
<dbReference type="GO" id="GO:0042981">
    <property type="term" value="P:regulation of apoptotic process"/>
    <property type="evidence" value="ECO:0007669"/>
    <property type="project" value="InterPro"/>
</dbReference>
<dbReference type="Gene3D" id="1.10.533.10">
    <property type="entry name" value="Death Domain, Fas"/>
    <property type="match status" value="1"/>
</dbReference>
<gene>
    <name evidence="1" type="ORF">PACLA_8A072785</name>
</gene>
<name>A0A7D9DN84_PARCT</name>
<comment type="caution">
    <text evidence="1">The sequence shown here is derived from an EMBL/GenBank/DDBJ whole genome shotgun (WGS) entry which is preliminary data.</text>
</comment>
<dbReference type="EMBL" id="CACRXK020001480">
    <property type="protein sequence ID" value="CAB3989389.1"/>
    <property type="molecule type" value="Genomic_DNA"/>
</dbReference>
<dbReference type="InterPro" id="IPR001315">
    <property type="entry name" value="CARD"/>
</dbReference>
<dbReference type="InterPro" id="IPR011029">
    <property type="entry name" value="DEATH-like_dom_sf"/>
</dbReference>
<dbReference type="PANTHER" id="PTHR15034">
    <property type="entry name" value="DEATH DOMAIN-CONTAINING PROTEIN CRADD"/>
    <property type="match status" value="1"/>
</dbReference>
<accession>A0A7D9DN84</accession>
<dbReference type="SUPFAM" id="SSF47986">
    <property type="entry name" value="DEATH domain"/>
    <property type="match status" value="1"/>
</dbReference>
<dbReference type="SMART" id="SM00114">
    <property type="entry name" value="CARD"/>
    <property type="match status" value="1"/>
</dbReference>
<dbReference type="PROSITE" id="PS50209">
    <property type="entry name" value="CARD"/>
    <property type="match status" value="1"/>
</dbReference>